<keyword evidence="1" id="KW-0472">Membrane</keyword>
<comment type="caution">
    <text evidence="2">The sequence shown here is derived from an EMBL/GenBank/DDBJ whole genome shotgun (WGS) entry which is preliminary data.</text>
</comment>
<keyword evidence="1" id="KW-0812">Transmembrane</keyword>
<name>A0A815I6C2_9BILA</name>
<dbReference type="Proteomes" id="UP000663868">
    <property type="component" value="Unassembled WGS sequence"/>
</dbReference>
<dbReference type="EMBL" id="CAJNOE010000936">
    <property type="protein sequence ID" value="CAF1361789.1"/>
    <property type="molecule type" value="Genomic_DNA"/>
</dbReference>
<dbReference type="EMBL" id="CAJOBB010002457">
    <property type="protein sequence ID" value="CAF3970475.1"/>
    <property type="molecule type" value="Genomic_DNA"/>
</dbReference>
<dbReference type="AlphaFoldDB" id="A0A815I6C2"/>
<proteinExistence type="predicted"/>
<dbReference type="Proteomes" id="UP000663860">
    <property type="component" value="Unassembled WGS sequence"/>
</dbReference>
<reference evidence="2" key="1">
    <citation type="submission" date="2021-02" db="EMBL/GenBank/DDBJ databases">
        <authorList>
            <person name="Nowell W R."/>
        </authorList>
    </citation>
    <scope>NUCLEOTIDE SEQUENCE</scope>
</reference>
<feature type="transmembrane region" description="Helical" evidence="1">
    <location>
        <begin position="107"/>
        <end position="130"/>
    </location>
</feature>
<accession>A0A815I6C2</accession>
<protein>
    <submittedName>
        <fullName evidence="2">Uncharacterized protein</fullName>
    </submittedName>
</protein>
<evidence type="ECO:0000313" key="4">
    <source>
        <dbReference type="Proteomes" id="UP000663860"/>
    </source>
</evidence>
<sequence>MNSINIGWNKQVPDRVQFTSSTKYIEQDLIQETKNKEKHSRKKFVRFNDEISSNKQQVFENAAYDVSEAVHSQKSIFKNHGFPTLSTNIFATKLPDINDKQLCSVRAIFITLIIVVSIIIVTAIAIGIVFGTIGSRQKDNNNDQNSLSTVSTTVLLSSVSIGSQIGQPCLSYTTINDPTRNIAQTLNYATCDNGPLFHASNGGSWIRFVGTGGTIIPLTSAGGYHCGGFLSGWFNGTLPTAVGTSKNGTVCFDIYMNSCIVYANVIVVNCNGYFVYFLPPVPLCLARYCTT</sequence>
<organism evidence="2 4">
    <name type="scientific">Adineta steineri</name>
    <dbReference type="NCBI Taxonomy" id="433720"/>
    <lineage>
        <taxon>Eukaryota</taxon>
        <taxon>Metazoa</taxon>
        <taxon>Spiralia</taxon>
        <taxon>Gnathifera</taxon>
        <taxon>Rotifera</taxon>
        <taxon>Eurotatoria</taxon>
        <taxon>Bdelloidea</taxon>
        <taxon>Adinetida</taxon>
        <taxon>Adinetidae</taxon>
        <taxon>Adineta</taxon>
    </lineage>
</organism>
<evidence type="ECO:0000256" key="1">
    <source>
        <dbReference type="SAM" id="Phobius"/>
    </source>
</evidence>
<gene>
    <name evidence="2" type="ORF">IZO911_LOCUS37361</name>
    <name evidence="3" type="ORF">KXQ929_LOCUS26744</name>
</gene>
<evidence type="ECO:0000313" key="2">
    <source>
        <dbReference type="EMBL" id="CAF1361789.1"/>
    </source>
</evidence>
<keyword evidence="1" id="KW-1133">Transmembrane helix</keyword>
<evidence type="ECO:0000313" key="3">
    <source>
        <dbReference type="EMBL" id="CAF3970475.1"/>
    </source>
</evidence>